<evidence type="ECO:0000313" key="9">
    <source>
        <dbReference type="Proteomes" id="UP001057998"/>
    </source>
</evidence>
<dbReference type="Gene3D" id="1.10.1780.10">
    <property type="entry name" value="Clp, N-terminal domain"/>
    <property type="match status" value="1"/>
</dbReference>
<dbReference type="Pfam" id="PF10431">
    <property type="entry name" value="ClpB_D2-small"/>
    <property type="match status" value="1"/>
</dbReference>
<dbReference type="PRINTS" id="PR00300">
    <property type="entry name" value="CLPPROTEASEA"/>
</dbReference>
<keyword evidence="5" id="KW-0143">Chaperone</keyword>
<dbReference type="PANTHER" id="PTHR11638">
    <property type="entry name" value="ATP-DEPENDENT CLP PROTEASE"/>
    <property type="match status" value="1"/>
</dbReference>
<dbReference type="Gene3D" id="1.10.8.60">
    <property type="match status" value="1"/>
</dbReference>
<dbReference type="PANTHER" id="PTHR11638:SF184">
    <property type="entry name" value="ATPASE WITH CHAPERONE ACTIVITY"/>
    <property type="match status" value="1"/>
</dbReference>
<comment type="similarity">
    <text evidence="1">Belongs to the ClpA/ClpB family.</text>
</comment>
<sequence>MSTMTLKSLVDKLSPGCKKSLEAAAALCNSKTHTSVEIHHWLSALLEQPDDTLNAIVHYFDIDAFQLNEQLQQKLDRFETGCSQPPGLSSHIVTLLRTAWMSATIDFADDTISVVHIVYALVSDDSLGAMIFRDIPQLAKVEPQRLMVAWPEIAPKAAGQAELDGSEKSLGISQQALEQFTIDLTEQAREQKLDPILGRDHEIRQMIDILTRRRQNNPILTGEAGVGKTAVVEGLAQRIVQGDVPESLRDISIKVLDLALLQAGAGMKGEFESRLKSLIKEVKQSSKPIVLFIDEAHTLIGSGGQAGQNDAANLLKPALARGELRTIAATTWAEYKKFFEKDAALTRRFQVVKVEEPDEETAVVMLRGLLPVMESHHNVMITDKALQAAVKLSNRYISGKQLPDKAVSLLDTACARVAMSQVSVPSDVELLIRQQQQIEAELAILEKELVTGATAAGRIAELKAQLDSVATALELKRSSWQAEKELVTEARRLSHKLIDQTAEDSEADLQTLLQIKARLDASEKPMVFFQVDEALVAEVISDWTGIPLGRMQSDEIETILTLDEQLKARVIGQDHALALMSKVVQTARAGLSDEQKPNGVFLLTGPSGVGKTESALALAEQVYGSEDNVIVINMSEFKEEHKVSLLLGSPPGYVGYGEGGVLTEAVRRNPYSVILLDEMEKAHPGVQDIFYQVFDKGTIKDGEGREIDFKNTIIIMTSNVGTETTLTLFEDEETAPTIQGLKEALNDDLLTVFKPAFLGRANVVPYLPLNQVMLKEIIRLQLEKVSERISKNYQATLTFSDSINDLLIDRCMDNNAGARNVINFIQSDLLPVISSEILYKVSAKESIEDIMVDYVNNDIVINIGG</sequence>
<name>A0ABY5GDP2_9GAMM</name>
<dbReference type="SMART" id="SM01086">
    <property type="entry name" value="ClpB_D2-small"/>
    <property type="match status" value="1"/>
</dbReference>
<keyword evidence="2 6" id="KW-0677">Repeat</keyword>
<dbReference type="Gene3D" id="3.40.50.300">
    <property type="entry name" value="P-loop containing nucleotide triphosphate hydrolases"/>
    <property type="match status" value="3"/>
</dbReference>
<dbReference type="PROSITE" id="PS51903">
    <property type="entry name" value="CLP_R"/>
    <property type="match status" value="1"/>
</dbReference>
<gene>
    <name evidence="8" type="primary">tssH</name>
    <name evidence="8" type="ORF">NNL38_08865</name>
</gene>
<dbReference type="InterPro" id="IPR027417">
    <property type="entry name" value="P-loop_NTPase"/>
</dbReference>
<dbReference type="InterPro" id="IPR041546">
    <property type="entry name" value="ClpA/ClpB_AAA_lid"/>
</dbReference>
<evidence type="ECO:0000259" key="7">
    <source>
        <dbReference type="PROSITE" id="PS51903"/>
    </source>
</evidence>
<dbReference type="CDD" id="cd19499">
    <property type="entry name" value="RecA-like_ClpB_Hsp104-like"/>
    <property type="match status" value="1"/>
</dbReference>
<dbReference type="InterPro" id="IPR003959">
    <property type="entry name" value="ATPase_AAA_core"/>
</dbReference>
<dbReference type="Pfam" id="PF17871">
    <property type="entry name" value="AAA_lid_9"/>
    <property type="match status" value="1"/>
</dbReference>
<dbReference type="Pfam" id="PF07724">
    <property type="entry name" value="AAA_2"/>
    <property type="match status" value="1"/>
</dbReference>
<organism evidence="8 9">
    <name type="scientific">Photobacterium atrarenae</name>
    <dbReference type="NCBI Taxonomy" id="865757"/>
    <lineage>
        <taxon>Bacteria</taxon>
        <taxon>Pseudomonadati</taxon>
        <taxon>Pseudomonadota</taxon>
        <taxon>Gammaproteobacteria</taxon>
        <taxon>Vibrionales</taxon>
        <taxon>Vibrionaceae</taxon>
        <taxon>Photobacterium</taxon>
    </lineage>
</organism>
<dbReference type="InterPro" id="IPR036628">
    <property type="entry name" value="Clp_N_dom_sf"/>
</dbReference>
<keyword evidence="3" id="KW-0547">Nucleotide-binding</keyword>
<dbReference type="InterPro" id="IPR001270">
    <property type="entry name" value="ClpA/B"/>
</dbReference>
<dbReference type="EMBL" id="CP101508">
    <property type="protein sequence ID" value="UTV26488.1"/>
    <property type="molecule type" value="Genomic_DNA"/>
</dbReference>
<dbReference type="InterPro" id="IPR003593">
    <property type="entry name" value="AAA+_ATPase"/>
</dbReference>
<dbReference type="InterPro" id="IPR004176">
    <property type="entry name" value="Clp_R_N"/>
</dbReference>
<reference evidence="8" key="1">
    <citation type="submission" date="2022-07" db="EMBL/GenBank/DDBJ databases">
        <title>Genome sequencing of Photobacterium atrarenae GJH2-4.</title>
        <authorList>
            <person name="Park S.-J."/>
        </authorList>
    </citation>
    <scope>NUCLEOTIDE SEQUENCE</scope>
    <source>
        <strain evidence="8">GJH2-4</strain>
    </source>
</reference>
<dbReference type="InterPro" id="IPR017729">
    <property type="entry name" value="ATPase_T6SS_ClpV1"/>
</dbReference>
<evidence type="ECO:0000256" key="2">
    <source>
        <dbReference type="ARBA" id="ARBA00022737"/>
    </source>
</evidence>
<dbReference type="SUPFAM" id="SSF52540">
    <property type="entry name" value="P-loop containing nucleoside triphosphate hydrolases"/>
    <property type="match status" value="2"/>
</dbReference>
<dbReference type="SUPFAM" id="SSF81923">
    <property type="entry name" value="Double Clp-N motif"/>
    <property type="match status" value="1"/>
</dbReference>
<dbReference type="InterPro" id="IPR018368">
    <property type="entry name" value="ClpA/B_CS1"/>
</dbReference>
<protein>
    <submittedName>
        <fullName evidence="8">Type VI secretion system ATPase TssH</fullName>
    </submittedName>
</protein>
<evidence type="ECO:0000256" key="4">
    <source>
        <dbReference type="ARBA" id="ARBA00022840"/>
    </source>
</evidence>
<evidence type="ECO:0000313" key="8">
    <source>
        <dbReference type="EMBL" id="UTV26488.1"/>
    </source>
</evidence>
<evidence type="ECO:0000256" key="5">
    <source>
        <dbReference type="ARBA" id="ARBA00023186"/>
    </source>
</evidence>
<dbReference type="InterPro" id="IPR050130">
    <property type="entry name" value="ClpA_ClpB"/>
</dbReference>
<dbReference type="SMART" id="SM00382">
    <property type="entry name" value="AAA"/>
    <property type="match status" value="2"/>
</dbReference>
<evidence type="ECO:0000256" key="1">
    <source>
        <dbReference type="ARBA" id="ARBA00008675"/>
    </source>
</evidence>
<dbReference type="NCBIfam" id="TIGR03345">
    <property type="entry name" value="VI_ClpV1"/>
    <property type="match status" value="1"/>
</dbReference>
<dbReference type="RefSeq" id="WP_255387699.1">
    <property type="nucleotide sequence ID" value="NZ_CP101508.1"/>
</dbReference>
<dbReference type="CDD" id="cd00009">
    <property type="entry name" value="AAA"/>
    <property type="match status" value="1"/>
</dbReference>
<feature type="domain" description="Clp R" evidence="7">
    <location>
        <begin position="10"/>
        <end position="156"/>
    </location>
</feature>
<evidence type="ECO:0000256" key="3">
    <source>
        <dbReference type="ARBA" id="ARBA00022741"/>
    </source>
</evidence>
<keyword evidence="4" id="KW-0067">ATP-binding</keyword>
<evidence type="ECO:0000256" key="6">
    <source>
        <dbReference type="PROSITE-ProRule" id="PRU01251"/>
    </source>
</evidence>
<keyword evidence="9" id="KW-1185">Reference proteome</keyword>
<proteinExistence type="inferred from homology"/>
<dbReference type="Pfam" id="PF02861">
    <property type="entry name" value="Clp_N"/>
    <property type="match status" value="1"/>
</dbReference>
<dbReference type="InterPro" id="IPR019489">
    <property type="entry name" value="Clp_ATPase_C"/>
</dbReference>
<accession>A0ABY5GDP2</accession>
<dbReference type="Proteomes" id="UP001057998">
    <property type="component" value="Chromosome 1"/>
</dbReference>
<dbReference type="Pfam" id="PF00004">
    <property type="entry name" value="AAA"/>
    <property type="match status" value="1"/>
</dbReference>
<dbReference type="PROSITE" id="PS00870">
    <property type="entry name" value="CLPAB_1"/>
    <property type="match status" value="1"/>
</dbReference>